<comment type="caution">
    <text evidence="1">The sequence shown here is derived from an EMBL/GenBank/DDBJ whole genome shotgun (WGS) entry which is preliminary data.</text>
</comment>
<dbReference type="AlphaFoldDB" id="A0A8H1LDH7"/>
<evidence type="ECO:0000313" key="2">
    <source>
        <dbReference type="Proteomes" id="UP000298111"/>
    </source>
</evidence>
<dbReference type="GeneID" id="75182346"/>
<dbReference type="Proteomes" id="UP000298111">
    <property type="component" value="Unassembled WGS sequence"/>
</dbReference>
<name>A0A8H1LDH7_9ACTN</name>
<sequence>MSQQGTHHFVLTIQRPTANGFAVATYHGDVTPSPSATRMDLFNYLQAEHARHYPDTANGVVLHFSLEPNQL</sequence>
<accession>A0A8H1LDH7</accession>
<gene>
    <name evidence="1" type="ORF">D8771_20030</name>
</gene>
<evidence type="ECO:0000313" key="1">
    <source>
        <dbReference type="EMBL" id="TGG81672.1"/>
    </source>
</evidence>
<protein>
    <submittedName>
        <fullName evidence="1">Uncharacterized protein</fullName>
    </submittedName>
</protein>
<organism evidence="1 2">
    <name type="scientific">Streptomyces albus</name>
    <dbReference type="NCBI Taxonomy" id="1888"/>
    <lineage>
        <taxon>Bacteria</taxon>
        <taxon>Bacillati</taxon>
        <taxon>Actinomycetota</taxon>
        <taxon>Actinomycetes</taxon>
        <taxon>Kitasatosporales</taxon>
        <taxon>Streptomycetaceae</taxon>
        <taxon>Streptomyces</taxon>
    </lineage>
</organism>
<dbReference type="EMBL" id="RCIY01000065">
    <property type="protein sequence ID" value="TGG81672.1"/>
    <property type="molecule type" value="Genomic_DNA"/>
</dbReference>
<dbReference type="RefSeq" id="WP_016471833.1">
    <property type="nucleotide sequence ID" value="NZ_CP103060.1"/>
</dbReference>
<reference evidence="1 2" key="1">
    <citation type="submission" date="2018-10" db="EMBL/GenBank/DDBJ databases">
        <title>Isolation of pseudouridimycin from Streptomyces albus DSM 40763.</title>
        <authorList>
            <person name="Rosenqvist P."/>
            <person name="Metsae-Ketelae M."/>
            <person name="Virta P."/>
        </authorList>
    </citation>
    <scope>NUCLEOTIDE SEQUENCE [LARGE SCALE GENOMIC DNA]</scope>
    <source>
        <strain evidence="1 2">DSM 40763</strain>
    </source>
</reference>
<proteinExistence type="predicted"/>